<feature type="domain" description="Peptidase M61 catalytic" evidence="3">
    <location>
        <begin position="274"/>
        <end position="384"/>
    </location>
</feature>
<evidence type="ECO:0000256" key="2">
    <source>
        <dbReference type="SAM" id="SignalP"/>
    </source>
</evidence>
<evidence type="ECO:0000259" key="4">
    <source>
        <dbReference type="Pfam" id="PF17899"/>
    </source>
</evidence>
<dbReference type="InterPro" id="IPR024191">
    <property type="entry name" value="Peptidase_M61"/>
</dbReference>
<evidence type="ECO:0000259" key="3">
    <source>
        <dbReference type="Pfam" id="PF05299"/>
    </source>
</evidence>
<feature type="region of interest" description="Disordered" evidence="1">
    <location>
        <begin position="565"/>
        <end position="588"/>
    </location>
</feature>
<gene>
    <name evidence="5" type="ORF">NPRO_20440</name>
</gene>
<sequence length="601" mass="66220">MKLICAVLGLVALSAASRAQIEYSLAPDPAAGSIRVSASAAATSEITDFRIPAWCPGFYFLLDYPTKVFDAKATSDDGATLPIERPNRHTWRVRSRPGSKVTFSYRVLGDDAGLGFFGVSVKPHTVFVNGPAAFVYIEGRKGESALLRVQLPNEWDVATGMDEAGVDKFAAASYDEFIDHPMQLGRFEKRRFVVGKYRFEVAIASEDQTYRTSPDAIADELMQLSRPAIAMFGEAPFKRYVYLIHLARGGFQGGLEHRASTLMALPNVPNLKFETLAAHEFFHTWNVKHIRPKVLGPFDYTQAVRTNNLWFAEGVTDYYAQLHVYQAGAQGPTWLLSQLSNEIQTLQRSKTRLTKTLEQAGWETWENGGFGVGDLSYYNKGLVVGLILDAALRGATEGKQSLDDVLRTLMKRHALPQPGYGEDDLRTTINEIAGRDLSALYDRCVRSTQELPYEELRKIGLRLAIPGRIQAHLPFELLGDVVRSADAGSGFQPGDKVLAVNQRPFAPGAFSGLTMGDKVQVDVQRSSENLRVEVAVGSSTPSAYRLANDPFASAEQVRRRDEWLRIPSDLPTASRPSGGDRSAPGESLLRRLNNGVGFGVR</sequence>
<reference evidence="5" key="1">
    <citation type="journal article" name="DNA Res.">
        <title>The physiological potential of anammox bacteria as revealed by their core genome structure.</title>
        <authorList>
            <person name="Okubo T."/>
            <person name="Toyoda A."/>
            <person name="Fukuhara K."/>
            <person name="Uchiyama I."/>
            <person name="Harigaya Y."/>
            <person name="Kuroiwa M."/>
            <person name="Suzuki T."/>
            <person name="Murakami Y."/>
            <person name="Suwa Y."/>
            <person name="Takami H."/>
        </authorList>
    </citation>
    <scope>NUCLEOTIDE SEQUENCE</scope>
    <source>
        <strain evidence="5">317325-2</strain>
    </source>
</reference>
<evidence type="ECO:0000313" key="6">
    <source>
        <dbReference type="Proteomes" id="UP000662873"/>
    </source>
</evidence>
<dbReference type="SUPFAM" id="SSF55486">
    <property type="entry name" value="Metalloproteases ('zincins'), catalytic domain"/>
    <property type="match status" value="1"/>
</dbReference>
<feature type="chain" id="PRO_5035208104" evidence="2">
    <location>
        <begin position="20"/>
        <end position="601"/>
    </location>
</feature>
<accession>A0A809RAH2</accession>
<organism evidence="5 6">
    <name type="scientific">Candidatus Nitrosymbiomonas proteolyticus</name>
    <dbReference type="NCBI Taxonomy" id="2608984"/>
    <lineage>
        <taxon>Bacteria</taxon>
        <taxon>Bacillati</taxon>
        <taxon>Armatimonadota</taxon>
        <taxon>Armatimonadota incertae sedis</taxon>
        <taxon>Candidatus Nitrosymbiomonas</taxon>
    </lineage>
</organism>
<dbReference type="KEGG" id="npy:NPRO_20440"/>
<dbReference type="Pfam" id="PF05299">
    <property type="entry name" value="Peptidase_M61"/>
    <property type="match status" value="1"/>
</dbReference>
<evidence type="ECO:0000313" key="5">
    <source>
        <dbReference type="EMBL" id="BBO24449.1"/>
    </source>
</evidence>
<feature type="domain" description="Peptidase M61 N-terminal" evidence="4">
    <location>
        <begin position="27"/>
        <end position="186"/>
    </location>
</feature>
<dbReference type="AlphaFoldDB" id="A0A809RAH2"/>
<dbReference type="Pfam" id="PF17899">
    <property type="entry name" value="Peptidase_M61_N"/>
    <property type="match status" value="1"/>
</dbReference>
<dbReference type="Gene3D" id="2.60.40.3650">
    <property type="match status" value="1"/>
</dbReference>
<dbReference type="Proteomes" id="UP000662873">
    <property type="component" value="Chromosome"/>
</dbReference>
<name>A0A809RAH2_9BACT</name>
<protein>
    <submittedName>
        <fullName evidence="5">Peptidase M61</fullName>
    </submittedName>
</protein>
<evidence type="ECO:0000256" key="1">
    <source>
        <dbReference type="SAM" id="MobiDB-lite"/>
    </source>
</evidence>
<proteinExistence type="predicted"/>
<keyword evidence="2" id="KW-0732">Signal</keyword>
<dbReference type="InterPro" id="IPR040756">
    <property type="entry name" value="Peptidase_M61_N"/>
</dbReference>
<dbReference type="EMBL" id="AP021858">
    <property type="protein sequence ID" value="BBO24449.1"/>
    <property type="molecule type" value="Genomic_DNA"/>
</dbReference>
<dbReference type="Gene3D" id="1.10.390.10">
    <property type="entry name" value="Neutral Protease Domain 2"/>
    <property type="match status" value="1"/>
</dbReference>
<dbReference type="InterPro" id="IPR036034">
    <property type="entry name" value="PDZ_sf"/>
</dbReference>
<feature type="signal peptide" evidence="2">
    <location>
        <begin position="1"/>
        <end position="19"/>
    </location>
</feature>
<dbReference type="PIRSF" id="PIRSF016493">
    <property type="entry name" value="Glycyl_aminpptds"/>
    <property type="match status" value="1"/>
</dbReference>
<dbReference type="InterPro" id="IPR007963">
    <property type="entry name" value="Peptidase_M61_catalytic"/>
</dbReference>
<dbReference type="Gene3D" id="2.30.42.10">
    <property type="match status" value="1"/>
</dbReference>
<dbReference type="InterPro" id="IPR027268">
    <property type="entry name" value="Peptidase_M4/M1_CTD_sf"/>
</dbReference>